<protein>
    <submittedName>
        <fullName evidence="2 3">RNA helicase</fullName>
    </submittedName>
</protein>
<dbReference type="AlphaFoldDB" id="A0A084WS27"/>
<dbReference type="GO" id="GO:0004386">
    <property type="term" value="F:helicase activity"/>
    <property type="evidence" value="ECO:0007669"/>
    <property type="project" value="UniProtKB-KW"/>
</dbReference>
<feature type="compositionally biased region" description="Basic and acidic residues" evidence="1">
    <location>
        <begin position="82"/>
        <end position="92"/>
    </location>
</feature>
<dbReference type="Proteomes" id="UP000030765">
    <property type="component" value="Unassembled WGS sequence"/>
</dbReference>
<keyword evidence="2" id="KW-0067">ATP-binding</keyword>
<evidence type="ECO:0000313" key="4">
    <source>
        <dbReference type="Proteomes" id="UP000030765"/>
    </source>
</evidence>
<dbReference type="EMBL" id="ATLV01026314">
    <property type="status" value="NOT_ANNOTATED_CDS"/>
    <property type="molecule type" value="Genomic_DNA"/>
</dbReference>
<sequence length="116" mass="13222">MSARTPNDETICCQCYCVTFHGCSVTCREEEEKKVVILQRGKKEKHRPLISLPGRRALDARGKGKEKRQVLVLTLKIAERESHHQASGELKGRNFKRPTLAKQPLASQRKVKTNKK</sequence>
<dbReference type="EMBL" id="KE525409">
    <property type="protein sequence ID" value="KFB53021.1"/>
    <property type="molecule type" value="Genomic_DNA"/>
</dbReference>
<proteinExistence type="predicted"/>
<gene>
    <name evidence="2" type="ORF">ZHAS_00021316</name>
</gene>
<keyword evidence="2" id="KW-0547">Nucleotide-binding</keyword>
<dbReference type="VEuPathDB" id="VectorBase:ASIC021316"/>
<evidence type="ECO:0000256" key="1">
    <source>
        <dbReference type="SAM" id="MobiDB-lite"/>
    </source>
</evidence>
<feature type="region of interest" description="Disordered" evidence="1">
    <location>
        <begin position="82"/>
        <end position="116"/>
    </location>
</feature>
<organism evidence="2">
    <name type="scientific">Anopheles sinensis</name>
    <name type="common">Mosquito</name>
    <dbReference type="NCBI Taxonomy" id="74873"/>
    <lineage>
        <taxon>Eukaryota</taxon>
        <taxon>Metazoa</taxon>
        <taxon>Ecdysozoa</taxon>
        <taxon>Arthropoda</taxon>
        <taxon>Hexapoda</taxon>
        <taxon>Insecta</taxon>
        <taxon>Pterygota</taxon>
        <taxon>Neoptera</taxon>
        <taxon>Endopterygota</taxon>
        <taxon>Diptera</taxon>
        <taxon>Nematocera</taxon>
        <taxon>Culicoidea</taxon>
        <taxon>Culicidae</taxon>
        <taxon>Anophelinae</taxon>
        <taxon>Anopheles</taxon>
    </lineage>
</organism>
<evidence type="ECO:0000313" key="2">
    <source>
        <dbReference type="EMBL" id="KFB53021.1"/>
    </source>
</evidence>
<reference evidence="3" key="2">
    <citation type="submission" date="2020-05" db="UniProtKB">
        <authorList>
            <consortium name="EnsemblMetazoa"/>
        </authorList>
    </citation>
    <scope>IDENTIFICATION</scope>
</reference>
<keyword evidence="4" id="KW-1185">Reference proteome</keyword>
<keyword evidence="2" id="KW-0347">Helicase</keyword>
<name>A0A084WS27_ANOSI</name>
<keyword evidence="2" id="KW-0378">Hydrolase</keyword>
<dbReference type="EnsemblMetazoa" id="ASIC021316-RA">
    <property type="protein sequence ID" value="ASIC021316-PA"/>
    <property type="gene ID" value="ASIC021316"/>
</dbReference>
<evidence type="ECO:0000313" key="3">
    <source>
        <dbReference type="EnsemblMetazoa" id="ASIC021316-PA"/>
    </source>
</evidence>
<accession>A0A084WS27</accession>
<reference evidence="2 4" key="1">
    <citation type="journal article" date="2014" name="BMC Genomics">
        <title>Genome sequence of Anopheles sinensis provides insight into genetics basis of mosquito competence for malaria parasites.</title>
        <authorList>
            <person name="Zhou D."/>
            <person name="Zhang D."/>
            <person name="Ding G."/>
            <person name="Shi L."/>
            <person name="Hou Q."/>
            <person name="Ye Y."/>
            <person name="Xu Y."/>
            <person name="Zhou H."/>
            <person name="Xiong C."/>
            <person name="Li S."/>
            <person name="Yu J."/>
            <person name="Hong S."/>
            <person name="Yu X."/>
            <person name="Zou P."/>
            <person name="Chen C."/>
            <person name="Chang X."/>
            <person name="Wang W."/>
            <person name="Lv Y."/>
            <person name="Sun Y."/>
            <person name="Ma L."/>
            <person name="Shen B."/>
            <person name="Zhu C."/>
        </authorList>
    </citation>
    <scope>NUCLEOTIDE SEQUENCE [LARGE SCALE GENOMIC DNA]</scope>
</reference>